<organism evidence="2 3">
    <name type="scientific">Tenebrio molitor</name>
    <name type="common">Yellow mealworm beetle</name>
    <dbReference type="NCBI Taxonomy" id="7067"/>
    <lineage>
        <taxon>Eukaryota</taxon>
        <taxon>Metazoa</taxon>
        <taxon>Ecdysozoa</taxon>
        <taxon>Arthropoda</taxon>
        <taxon>Hexapoda</taxon>
        <taxon>Insecta</taxon>
        <taxon>Pterygota</taxon>
        <taxon>Neoptera</taxon>
        <taxon>Endopterygota</taxon>
        <taxon>Coleoptera</taxon>
        <taxon>Polyphaga</taxon>
        <taxon>Cucujiformia</taxon>
        <taxon>Tenebrionidae</taxon>
        <taxon>Tenebrio</taxon>
    </lineage>
</organism>
<accession>A0A8J6LFA5</accession>
<gene>
    <name evidence="2" type="ORF">GEV33_005539</name>
</gene>
<protein>
    <submittedName>
        <fullName evidence="2">Uncharacterized protein</fullName>
    </submittedName>
</protein>
<name>A0A8J6LFA5_TENMO</name>
<dbReference type="Proteomes" id="UP000719412">
    <property type="component" value="Unassembled WGS sequence"/>
</dbReference>
<sequence>MKVNNTALHKSANQIFLHPQGRFSVLFLAFLQTRVFRLAAKIEEFMPIENPAGVARQDWDNEPAALLMSAIKDILIDGSRQAPDRRHSRKIRKNAHKKTHTYRLVRESGAATLQLALFRWKTAGKTCRSQLKLESDRSKVEQETNYHKTFSVTSALAQHPTKRAAASRRSGARQNVGDVTDRCFHYDVIGCETVTSE</sequence>
<comment type="caution">
    <text evidence="2">The sequence shown here is derived from an EMBL/GenBank/DDBJ whole genome shotgun (WGS) entry which is preliminary data.</text>
</comment>
<evidence type="ECO:0000256" key="1">
    <source>
        <dbReference type="SAM" id="MobiDB-lite"/>
    </source>
</evidence>
<feature type="compositionally biased region" description="Basic residues" evidence="1">
    <location>
        <begin position="86"/>
        <end position="99"/>
    </location>
</feature>
<proteinExistence type="predicted"/>
<dbReference type="EMBL" id="JABDTM020019971">
    <property type="protein sequence ID" value="KAH0817253.1"/>
    <property type="molecule type" value="Genomic_DNA"/>
</dbReference>
<feature type="region of interest" description="Disordered" evidence="1">
    <location>
        <begin position="80"/>
        <end position="99"/>
    </location>
</feature>
<dbReference type="AlphaFoldDB" id="A0A8J6LFA5"/>
<feature type="region of interest" description="Disordered" evidence="1">
    <location>
        <begin position="155"/>
        <end position="174"/>
    </location>
</feature>
<reference evidence="2" key="2">
    <citation type="submission" date="2021-08" db="EMBL/GenBank/DDBJ databases">
        <authorList>
            <person name="Eriksson T."/>
        </authorList>
    </citation>
    <scope>NUCLEOTIDE SEQUENCE</scope>
    <source>
        <strain evidence="2">Stoneville</strain>
        <tissue evidence="2">Whole head</tissue>
    </source>
</reference>
<evidence type="ECO:0000313" key="2">
    <source>
        <dbReference type="EMBL" id="KAH0817253.1"/>
    </source>
</evidence>
<reference evidence="2" key="1">
    <citation type="journal article" date="2020" name="J Insects Food Feed">
        <title>The yellow mealworm (Tenebrio molitor) genome: a resource for the emerging insects as food and feed industry.</title>
        <authorList>
            <person name="Eriksson T."/>
            <person name="Andere A."/>
            <person name="Kelstrup H."/>
            <person name="Emery V."/>
            <person name="Picard C."/>
        </authorList>
    </citation>
    <scope>NUCLEOTIDE SEQUENCE</scope>
    <source>
        <strain evidence="2">Stoneville</strain>
        <tissue evidence="2">Whole head</tissue>
    </source>
</reference>
<keyword evidence="3" id="KW-1185">Reference proteome</keyword>
<evidence type="ECO:0000313" key="3">
    <source>
        <dbReference type="Proteomes" id="UP000719412"/>
    </source>
</evidence>